<feature type="transmembrane region" description="Helical" evidence="8">
    <location>
        <begin position="158"/>
        <end position="176"/>
    </location>
</feature>
<gene>
    <name evidence="9" type="primary">panF</name>
    <name evidence="9" type="ORF">SAE02_00760</name>
</gene>
<keyword evidence="6 8" id="KW-0472">Membrane</keyword>
<feature type="transmembrane region" description="Helical" evidence="8">
    <location>
        <begin position="76"/>
        <end position="94"/>
    </location>
</feature>
<feature type="transmembrane region" description="Helical" evidence="8">
    <location>
        <begin position="6"/>
        <end position="25"/>
    </location>
</feature>
<dbReference type="OrthoDB" id="9764438at2"/>
<feature type="transmembrane region" description="Helical" evidence="8">
    <location>
        <begin position="239"/>
        <end position="256"/>
    </location>
</feature>
<feature type="transmembrane region" description="Helical" evidence="8">
    <location>
        <begin position="188"/>
        <end position="209"/>
    </location>
</feature>
<evidence type="ECO:0000256" key="7">
    <source>
        <dbReference type="RuleBase" id="RU362091"/>
    </source>
</evidence>
<evidence type="ECO:0000313" key="10">
    <source>
        <dbReference type="Proteomes" id="UP000321523"/>
    </source>
</evidence>
<name>A0A512DHH3_9PROT</name>
<dbReference type="CDD" id="cd10322">
    <property type="entry name" value="SLC5sbd"/>
    <property type="match status" value="1"/>
</dbReference>
<dbReference type="GO" id="GO:0005886">
    <property type="term" value="C:plasma membrane"/>
    <property type="evidence" value="ECO:0007669"/>
    <property type="project" value="TreeGrafter"/>
</dbReference>
<accession>A0A512DHH3</accession>
<sequence length="486" mass="52060">MEKWVVALLAMSAYLVFAFIVGVLAGRGRSFWSVSEYTVADRGLGLVLMWFLMGGTVFSAFAFLGGPGWAYSKGAASFYILAYTCLGLLPWYLIGPKVARIGARKNFYTMGEFLGDRYDSRAIQVLVGVISVLAFIQYLTLQIKGMAYVFNVLTEDAIPIWLGALISYGIVIVYVATSGVRGAAWSDVLQGILMLLVAWVVGYTVVYSFHDGVADMFRGIEASRPGFLTVGAEGSGMSPMSYTTILLVSVIGFIMWPHLFTKSFTTTEKKIKQTVLVYPLFAIFLVPILFIGFAAVGVVDPAQLTGPDTILPHLVTHEMGASGIVYGLIGAGALAAAMSSADAITHGGSVSFGRDIIQPLKPDLPERTQIWIMRLSVIAIGTVAYYLSIFGAAGLVQLLVGAYGSIVQFAPAVYGALWWRRGTSTGVIAGLVAGIAVNYYFQLVQPATPLDINAGILGLIVNVVLFVGMSMVTNPAGSRADEYIKA</sequence>
<comment type="caution">
    <text evidence="9">The sequence shown here is derived from an EMBL/GenBank/DDBJ whole genome shotgun (WGS) entry which is preliminary data.</text>
</comment>
<dbReference type="Pfam" id="PF00474">
    <property type="entry name" value="SSF"/>
    <property type="match status" value="1"/>
</dbReference>
<dbReference type="EMBL" id="BJYZ01000001">
    <property type="protein sequence ID" value="GEO35928.1"/>
    <property type="molecule type" value="Genomic_DNA"/>
</dbReference>
<proteinExistence type="inferred from homology"/>
<dbReference type="InterPro" id="IPR001734">
    <property type="entry name" value="Na/solute_symporter"/>
</dbReference>
<evidence type="ECO:0000313" key="9">
    <source>
        <dbReference type="EMBL" id="GEO35928.1"/>
    </source>
</evidence>
<comment type="subcellular location">
    <subcellularLocation>
        <location evidence="1">Membrane</location>
        <topology evidence="1">Multi-pass membrane protein</topology>
    </subcellularLocation>
</comment>
<evidence type="ECO:0000256" key="1">
    <source>
        <dbReference type="ARBA" id="ARBA00004141"/>
    </source>
</evidence>
<evidence type="ECO:0000256" key="4">
    <source>
        <dbReference type="ARBA" id="ARBA00022692"/>
    </source>
</evidence>
<keyword evidence="3" id="KW-0813">Transport</keyword>
<comment type="similarity">
    <text evidence="2 7">Belongs to the sodium:solute symporter (SSF) (TC 2.A.21) family.</text>
</comment>
<evidence type="ECO:0000256" key="8">
    <source>
        <dbReference type="SAM" id="Phobius"/>
    </source>
</evidence>
<organism evidence="9 10">
    <name type="scientific">Skermanella aerolata</name>
    <dbReference type="NCBI Taxonomy" id="393310"/>
    <lineage>
        <taxon>Bacteria</taxon>
        <taxon>Pseudomonadati</taxon>
        <taxon>Pseudomonadota</taxon>
        <taxon>Alphaproteobacteria</taxon>
        <taxon>Rhodospirillales</taxon>
        <taxon>Azospirillaceae</taxon>
        <taxon>Skermanella</taxon>
    </lineage>
</organism>
<evidence type="ECO:0000256" key="6">
    <source>
        <dbReference type="ARBA" id="ARBA00023136"/>
    </source>
</evidence>
<keyword evidence="10" id="KW-1185">Reference proteome</keyword>
<feature type="transmembrane region" description="Helical" evidence="8">
    <location>
        <begin position="424"/>
        <end position="441"/>
    </location>
</feature>
<dbReference type="PROSITE" id="PS50283">
    <property type="entry name" value="NA_SOLUT_SYMP_3"/>
    <property type="match status" value="1"/>
</dbReference>
<dbReference type="RefSeq" id="WP_044431317.1">
    <property type="nucleotide sequence ID" value="NZ_BJYZ01000001.1"/>
</dbReference>
<dbReference type="GO" id="GO:0022857">
    <property type="term" value="F:transmembrane transporter activity"/>
    <property type="evidence" value="ECO:0007669"/>
    <property type="project" value="InterPro"/>
</dbReference>
<dbReference type="PANTHER" id="PTHR48086:SF8">
    <property type="entry name" value="MONOCARBOXYLIC ACID PERMEASE"/>
    <property type="match status" value="1"/>
</dbReference>
<evidence type="ECO:0000256" key="5">
    <source>
        <dbReference type="ARBA" id="ARBA00022989"/>
    </source>
</evidence>
<evidence type="ECO:0000256" key="2">
    <source>
        <dbReference type="ARBA" id="ARBA00006434"/>
    </source>
</evidence>
<protein>
    <submittedName>
        <fullName evidence="9">Pantothenate permease</fullName>
    </submittedName>
</protein>
<dbReference type="InterPro" id="IPR038377">
    <property type="entry name" value="Na/Glc_symporter_sf"/>
</dbReference>
<feature type="transmembrane region" description="Helical" evidence="8">
    <location>
        <begin position="395"/>
        <end position="417"/>
    </location>
</feature>
<reference evidence="9 10" key="1">
    <citation type="submission" date="2019-07" db="EMBL/GenBank/DDBJ databases">
        <title>Whole genome shotgun sequence of Skermanella aerolata NBRC 106429.</title>
        <authorList>
            <person name="Hosoyama A."/>
            <person name="Uohara A."/>
            <person name="Ohji S."/>
            <person name="Ichikawa N."/>
        </authorList>
    </citation>
    <scope>NUCLEOTIDE SEQUENCE [LARGE SCALE GENOMIC DNA]</scope>
    <source>
        <strain evidence="9 10">NBRC 106429</strain>
    </source>
</reference>
<dbReference type="Gene3D" id="1.20.1730.10">
    <property type="entry name" value="Sodium/glucose cotransporter"/>
    <property type="match status" value="1"/>
</dbReference>
<feature type="transmembrane region" description="Helical" evidence="8">
    <location>
        <begin position="453"/>
        <end position="472"/>
    </location>
</feature>
<dbReference type="Proteomes" id="UP000321523">
    <property type="component" value="Unassembled WGS sequence"/>
</dbReference>
<feature type="transmembrane region" description="Helical" evidence="8">
    <location>
        <begin position="319"/>
        <end position="337"/>
    </location>
</feature>
<dbReference type="InterPro" id="IPR050277">
    <property type="entry name" value="Sodium:Solute_Symporter"/>
</dbReference>
<feature type="transmembrane region" description="Helical" evidence="8">
    <location>
        <begin position="276"/>
        <end position="299"/>
    </location>
</feature>
<feature type="transmembrane region" description="Helical" evidence="8">
    <location>
        <begin position="371"/>
        <end position="389"/>
    </location>
</feature>
<feature type="transmembrane region" description="Helical" evidence="8">
    <location>
        <begin position="46"/>
        <end position="64"/>
    </location>
</feature>
<dbReference type="PANTHER" id="PTHR48086">
    <property type="entry name" value="SODIUM/PROLINE SYMPORTER-RELATED"/>
    <property type="match status" value="1"/>
</dbReference>
<dbReference type="AlphaFoldDB" id="A0A512DHH3"/>
<evidence type="ECO:0000256" key="3">
    <source>
        <dbReference type="ARBA" id="ARBA00022448"/>
    </source>
</evidence>
<feature type="transmembrane region" description="Helical" evidence="8">
    <location>
        <begin position="122"/>
        <end position="138"/>
    </location>
</feature>
<keyword evidence="4 8" id="KW-0812">Transmembrane</keyword>
<keyword evidence="5 8" id="KW-1133">Transmembrane helix</keyword>